<dbReference type="Gramene" id="mRNA:HanXRQr2_Chr15g0715371">
    <property type="protein sequence ID" value="mRNA:HanXRQr2_Chr15g0715371"/>
    <property type="gene ID" value="HanXRQr2_Chr15g0715371"/>
</dbReference>
<evidence type="ECO:0000313" key="1">
    <source>
        <dbReference type="EMBL" id="KAF5766436.1"/>
    </source>
</evidence>
<accession>A0A9K3H4V7</accession>
<dbReference type="EMBL" id="MNCJ02000330">
    <property type="protein sequence ID" value="KAF5766436.1"/>
    <property type="molecule type" value="Genomic_DNA"/>
</dbReference>
<dbReference type="AlphaFoldDB" id="A0A9K3H4V7"/>
<evidence type="ECO:0000313" key="2">
    <source>
        <dbReference type="Proteomes" id="UP000215914"/>
    </source>
</evidence>
<protein>
    <submittedName>
        <fullName evidence="1">Uncharacterized protein</fullName>
    </submittedName>
</protein>
<reference evidence="1" key="2">
    <citation type="submission" date="2020-06" db="EMBL/GenBank/DDBJ databases">
        <title>Helianthus annuus Genome sequencing and assembly Release 2.</title>
        <authorList>
            <person name="Gouzy J."/>
            <person name="Langlade N."/>
            <person name="Munos S."/>
        </authorList>
    </citation>
    <scope>NUCLEOTIDE SEQUENCE</scope>
    <source>
        <tissue evidence="1">Leaves</tissue>
    </source>
</reference>
<sequence length="51" mass="6007">MRLQHITLILTYYSTPDFLVNRSVLPYSRETKEDLTRALLARYSDCVQVCI</sequence>
<comment type="caution">
    <text evidence="1">The sequence shown here is derived from an EMBL/GenBank/DDBJ whole genome shotgun (WGS) entry which is preliminary data.</text>
</comment>
<proteinExistence type="predicted"/>
<reference evidence="1" key="1">
    <citation type="journal article" date="2017" name="Nature">
        <title>The sunflower genome provides insights into oil metabolism, flowering and Asterid evolution.</title>
        <authorList>
            <person name="Badouin H."/>
            <person name="Gouzy J."/>
            <person name="Grassa C.J."/>
            <person name="Murat F."/>
            <person name="Staton S.E."/>
            <person name="Cottret L."/>
            <person name="Lelandais-Briere C."/>
            <person name="Owens G.L."/>
            <person name="Carrere S."/>
            <person name="Mayjonade B."/>
            <person name="Legrand L."/>
            <person name="Gill N."/>
            <person name="Kane N.C."/>
            <person name="Bowers J.E."/>
            <person name="Hubner S."/>
            <person name="Bellec A."/>
            <person name="Berard A."/>
            <person name="Berges H."/>
            <person name="Blanchet N."/>
            <person name="Boniface M.C."/>
            <person name="Brunel D."/>
            <person name="Catrice O."/>
            <person name="Chaidir N."/>
            <person name="Claudel C."/>
            <person name="Donnadieu C."/>
            <person name="Faraut T."/>
            <person name="Fievet G."/>
            <person name="Helmstetter N."/>
            <person name="King M."/>
            <person name="Knapp S.J."/>
            <person name="Lai Z."/>
            <person name="Le Paslier M.C."/>
            <person name="Lippi Y."/>
            <person name="Lorenzon L."/>
            <person name="Mandel J.R."/>
            <person name="Marage G."/>
            <person name="Marchand G."/>
            <person name="Marquand E."/>
            <person name="Bret-Mestries E."/>
            <person name="Morien E."/>
            <person name="Nambeesan S."/>
            <person name="Nguyen T."/>
            <person name="Pegot-Espagnet P."/>
            <person name="Pouilly N."/>
            <person name="Raftis F."/>
            <person name="Sallet E."/>
            <person name="Schiex T."/>
            <person name="Thomas J."/>
            <person name="Vandecasteele C."/>
            <person name="Vares D."/>
            <person name="Vear F."/>
            <person name="Vautrin S."/>
            <person name="Crespi M."/>
            <person name="Mangin B."/>
            <person name="Burke J.M."/>
            <person name="Salse J."/>
            <person name="Munos S."/>
            <person name="Vincourt P."/>
            <person name="Rieseberg L.H."/>
            <person name="Langlade N.B."/>
        </authorList>
    </citation>
    <scope>NUCLEOTIDE SEQUENCE</scope>
    <source>
        <tissue evidence="1">Leaves</tissue>
    </source>
</reference>
<name>A0A9K3H4V7_HELAN</name>
<keyword evidence="2" id="KW-1185">Reference proteome</keyword>
<dbReference type="Proteomes" id="UP000215914">
    <property type="component" value="Unassembled WGS sequence"/>
</dbReference>
<organism evidence="1 2">
    <name type="scientific">Helianthus annuus</name>
    <name type="common">Common sunflower</name>
    <dbReference type="NCBI Taxonomy" id="4232"/>
    <lineage>
        <taxon>Eukaryota</taxon>
        <taxon>Viridiplantae</taxon>
        <taxon>Streptophyta</taxon>
        <taxon>Embryophyta</taxon>
        <taxon>Tracheophyta</taxon>
        <taxon>Spermatophyta</taxon>
        <taxon>Magnoliopsida</taxon>
        <taxon>eudicotyledons</taxon>
        <taxon>Gunneridae</taxon>
        <taxon>Pentapetalae</taxon>
        <taxon>asterids</taxon>
        <taxon>campanulids</taxon>
        <taxon>Asterales</taxon>
        <taxon>Asteraceae</taxon>
        <taxon>Asteroideae</taxon>
        <taxon>Heliantheae alliance</taxon>
        <taxon>Heliantheae</taxon>
        <taxon>Helianthus</taxon>
    </lineage>
</organism>
<gene>
    <name evidence="1" type="ORF">HanXRQr2_Chr15g0715371</name>
</gene>